<evidence type="ECO:0000256" key="8">
    <source>
        <dbReference type="ARBA" id="ARBA00023136"/>
    </source>
</evidence>
<dbReference type="GO" id="GO:0005886">
    <property type="term" value="C:plasma membrane"/>
    <property type="evidence" value="ECO:0007669"/>
    <property type="project" value="UniProtKB-SubCell"/>
</dbReference>
<dbReference type="NCBIfam" id="TIGR02796">
    <property type="entry name" value="tolQ"/>
    <property type="match status" value="1"/>
</dbReference>
<evidence type="ECO:0000259" key="11">
    <source>
        <dbReference type="Pfam" id="PF01618"/>
    </source>
</evidence>
<dbReference type="AlphaFoldDB" id="A0A6I1ENM0"/>
<evidence type="ECO:0000256" key="5">
    <source>
        <dbReference type="ARBA" id="ARBA00022618"/>
    </source>
</evidence>
<keyword evidence="6 10" id="KW-0812">Transmembrane</keyword>
<evidence type="ECO:0000256" key="10">
    <source>
        <dbReference type="HAMAP-Rule" id="MF_02202"/>
    </source>
</evidence>
<feature type="transmembrane region" description="Helical" evidence="10">
    <location>
        <begin position="12"/>
        <end position="38"/>
    </location>
</feature>
<evidence type="ECO:0000256" key="7">
    <source>
        <dbReference type="ARBA" id="ARBA00022989"/>
    </source>
</evidence>
<keyword evidence="5 10" id="KW-0132">Cell division</keyword>
<evidence type="ECO:0000256" key="3">
    <source>
        <dbReference type="ARBA" id="ARBA00022475"/>
    </source>
</evidence>
<dbReference type="PANTHER" id="PTHR30625">
    <property type="entry name" value="PROTEIN TOLQ"/>
    <property type="match status" value="1"/>
</dbReference>
<keyword evidence="7 10" id="KW-1133">Transmembrane helix</keyword>
<comment type="caution">
    <text evidence="12">The sequence shown here is derived from an EMBL/GenBank/DDBJ whole genome shotgun (WGS) entry which is preliminary data.</text>
</comment>
<dbReference type="InterPro" id="IPR014163">
    <property type="entry name" value="Tol-Pal_TolQ"/>
</dbReference>
<keyword evidence="8 10" id="KW-0472">Membrane</keyword>
<evidence type="ECO:0000256" key="6">
    <source>
        <dbReference type="ARBA" id="ARBA00022692"/>
    </source>
</evidence>
<feature type="transmembrane region" description="Helical" evidence="10">
    <location>
        <begin position="129"/>
        <end position="152"/>
    </location>
</feature>
<comment type="function">
    <text evidence="10">Part of the Tol-Pal system, which plays a role in outer membrane invagination during cell division and is important for maintaining outer membrane integrity.</text>
</comment>
<keyword evidence="4 10" id="KW-0997">Cell inner membrane</keyword>
<keyword evidence="9 10" id="KW-0131">Cell cycle</keyword>
<feature type="domain" description="MotA/TolQ/ExbB proton channel" evidence="11">
    <location>
        <begin position="80"/>
        <end position="209"/>
    </location>
</feature>
<accession>A0A6I1ENM0</accession>
<organism evidence="12 13">
    <name type="scientific">Sutterella seckii</name>
    <dbReference type="NCBI Taxonomy" id="1944635"/>
    <lineage>
        <taxon>Bacteria</taxon>
        <taxon>Pseudomonadati</taxon>
        <taxon>Pseudomonadota</taxon>
        <taxon>Betaproteobacteria</taxon>
        <taxon>Burkholderiales</taxon>
        <taxon>Sutterellaceae</taxon>
        <taxon>Sutterella</taxon>
    </lineage>
</organism>
<dbReference type="RefSeq" id="WP_152158302.1">
    <property type="nucleotide sequence ID" value="NZ_WEHX01000032.1"/>
</dbReference>
<dbReference type="GO" id="GO:0017038">
    <property type="term" value="P:protein import"/>
    <property type="evidence" value="ECO:0007669"/>
    <property type="project" value="TreeGrafter"/>
</dbReference>
<proteinExistence type="inferred from homology"/>
<evidence type="ECO:0000313" key="13">
    <source>
        <dbReference type="Proteomes" id="UP000430564"/>
    </source>
</evidence>
<evidence type="ECO:0000256" key="4">
    <source>
        <dbReference type="ARBA" id="ARBA00022519"/>
    </source>
</evidence>
<evidence type="ECO:0000313" key="12">
    <source>
        <dbReference type="EMBL" id="KAB7660328.1"/>
    </source>
</evidence>
<evidence type="ECO:0000256" key="1">
    <source>
        <dbReference type="ARBA" id="ARBA00004651"/>
    </source>
</evidence>
<dbReference type="Proteomes" id="UP000430564">
    <property type="component" value="Unassembled WGS sequence"/>
</dbReference>
<dbReference type="Pfam" id="PF01618">
    <property type="entry name" value="MotA_ExbB"/>
    <property type="match status" value="1"/>
</dbReference>
<protein>
    <recommendedName>
        <fullName evidence="10">Tol-Pal system protein TolQ</fullName>
    </recommendedName>
</protein>
<evidence type="ECO:0000256" key="9">
    <source>
        <dbReference type="ARBA" id="ARBA00023306"/>
    </source>
</evidence>
<dbReference type="InterPro" id="IPR002898">
    <property type="entry name" value="MotA_ExbB_proton_chnl"/>
</dbReference>
<dbReference type="GO" id="GO:0043213">
    <property type="term" value="P:bacteriocin transport"/>
    <property type="evidence" value="ECO:0007669"/>
    <property type="project" value="InterPro"/>
</dbReference>
<sequence length="225" mass="24419">MNATADLSILTLIANASIVVKIVLAILIVLSLASWTVIFRKFFAITRATRQTDDFESRFWSGTELTKLLETANRSRDAAGMEERIFAAGMNEFMKQRQSPASGGDVVNRVSRAMRAVFTREMDHLEGGLPLLASIGSTSPYIGLFGTVWGIMNAFTGLSSLENASLAVVAPGIAEALVATAIGLFAAIPAVAAYNYFNNRTGRLSNRVEGFSEEFLNILERQSRS</sequence>
<name>A0A6I1ENM0_9BURK</name>
<dbReference type="InterPro" id="IPR050790">
    <property type="entry name" value="ExbB/TolQ_transport"/>
</dbReference>
<dbReference type="HAMAP" id="MF_02202">
    <property type="entry name" value="TolQ"/>
    <property type="match status" value="1"/>
</dbReference>
<dbReference type="OrthoDB" id="9805133at2"/>
<dbReference type="GO" id="GO:0051301">
    <property type="term" value="P:cell division"/>
    <property type="evidence" value="ECO:0007669"/>
    <property type="project" value="UniProtKB-UniRule"/>
</dbReference>
<evidence type="ECO:0000256" key="2">
    <source>
        <dbReference type="ARBA" id="ARBA00010442"/>
    </source>
</evidence>
<keyword evidence="3 10" id="KW-1003">Cell membrane</keyword>
<gene>
    <name evidence="10 12" type="primary">tolQ</name>
    <name evidence="12" type="ORF">GBM95_06210</name>
</gene>
<comment type="subunit">
    <text evidence="10">The Tol-Pal system is composed of five core proteins: the inner membrane proteins TolA, TolQ and TolR, the periplasmic protein TolB and the outer membrane protein Pal. They form a network linking the inner and outer membranes and the peptidoglycan layer.</text>
</comment>
<dbReference type="EMBL" id="WEHX01000032">
    <property type="protein sequence ID" value="KAB7660328.1"/>
    <property type="molecule type" value="Genomic_DNA"/>
</dbReference>
<reference evidence="12 13" key="1">
    <citation type="submission" date="2019-10" db="EMBL/GenBank/DDBJ databases">
        <title>Genome diversity of Sutterella seckii.</title>
        <authorList>
            <person name="Chaplin A.V."/>
            <person name="Sokolova S.R."/>
            <person name="Mosin K.A."/>
            <person name="Ivanova E.L."/>
            <person name="Kochetkova T.O."/>
            <person name="Goltsov A.Y."/>
            <person name="Trofimov D.Y."/>
            <person name="Efimov B.A."/>
        </authorList>
    </citation>
    <scope>NUCLEOTIDE SEQUENCE [LARGE SCALE GENOMIC DNA]</scope>
    <source>
        <strain evidence="12 13">ASD393</strain>
    </source>
</reference>
<dbReference type="PANTHER" id="PTHR30625:SF3">
    <property type="entry name" value="TOL-PAL SYSTEM PROTEIN TOLQ"/>
    <property type="match status" value="1"/>
</dbReference>
<comment type="similarity">
    <text evidence="2 10">Belongs to the ExbB/TolQ family.</text>
</comment>
<feature type="transmembrane region" description="Helical" evidence="10">
    <location>
        <begin position="172"/>
        <end position="197"/>
    </location>
</feature>
<comment type="subcellular location">
    <subcellularLocation>
        <location evidence="10">Cell inner membrane</location>
        <topology evidence="10">Multi-pass membrane protein</topology>
    </subcellularLocation>
    <subcellularLocation>
        <location evidence="1">Cell membrane</location>
        <topology evidence="1">Multi-pass membrane protein</topology>
    </subcellularLocation>
</comment>